<protein>
    <recommendedName>
        <fullName evidence="7">Spindle pole body component KRE28</fullName>
    </recommendedName>
</protein>
<keyword evidence="5 7" id="KW-0539">Nucleus</keyword>
<accession>I2GWN1</accession>
<dbReference type="KEGG" id="tbl:TBLA_0A07430"/>
<keyword evidence="9" id="KW-1185">Reference proteome</keyword>
<feature type="coiled-coil region" evidence="7">
    <location>
        <begin position="121"/>
        <end position="176"/>
    </location>
</feature>
<evidence type="ECO:0000256" key="3">
    <source>
        <dbReference type="ARBA" id="ARBA00022838"/>
    </source>
</evidence>
<reference evidence="8 9" key="1">
    <citation type="journal article" date="2011" name="Proc. Natl. Acad. Sci. U.S.A.">
        <title>Evolutionary erosion of yeast sex chromosomes by mating-type switching accidents.</title>
        <authorList>
            <person name="Gordon J.L."/>
            <person name="Armisen D."/>
            <person name="Proux-Wera E."/>
            <person name="Oheigeartaigh S.S."/>
            <person name="Byrne K.P."/>
            <person name="Wolfe K.H."/>
        </authorList>
    </citation>
    <scope>NUCLEOTIDE SEQUENCE [LARGE SCALE GENOMIC DNA]</scope>
    <source>
        <strain evidence="9">ATCC 34711 / CBS 6284 / DSM 70876 / NBRC 10599 / NRRL Y-10934 / UCD 77-7</strain>
    </source>
</reference>
<evidence type="ECO:0000313" key="8">
    <source>
        <dbReference type="EMBL" id="CCH58533.1"/>
    </source>
</evidence>
<comment type="function">
    <text evidence="7">Acts as a component of the outer kinetochore KNL1 complex that facilitates microtubule-kinetochore interactions and the spindle assembly checkpoint. Kinetochores, consisting of a centromere-associated inner segment and a microtubule-contacting outer segment, play a crucial role in chromosome segregation by mediating the physical connection between centromeric DNA and spindle microtubules. The outer kinetochore is made up of the ten-subunit KMN network, comprising the MIS12, NDC80 and KNL1 complexes, and auxiliary microtubule-associated components; together they connect the outer kinetochore with the inner kinetochore, bind microtubules, and mediate interactions with mitotic checkpoint proteins that delay anaphase until chromosomes are bioriented on the spindle.</text>
</comment>
<name>I2GWN1_HENB6</name>
<evidence type="ECO:0000256" key="5">
    <source>
        <dbReference type="ARBA" id="ARBA00023242"/>
    </source>
</evidence>
<keyword evidence="3 7" id="KW-0995">Kinetochore</keyword>
<dbReference type="Proteomes" id="UP000002866">
    <property type="component" value="Chromosome 1"/>
</dbReference>
<keyword evidence="4 7" id="KW-0175">Coiled coil</keyword>
<dbReference type="AlphaFoldDB" id="I2GWN1"/>
<organism evidence="8 9">
    <name type="scientific">Henningerozyma blattae (strain ATCC 34711 / CBS 6284 / DSM 70876 / NBRC 10599 / NRRL Y-10934 / UCD 77-7)</name>
    <name type="common">Yeast</name>
    <name type="synonym">Tetrapisispora blattae</name>
    <dbReference type="NCBI Taxonomy" id="1071380"/>
    <lineage>
        <taxon>Eukaryota</taxon>
        <taxon>Fungi</taxon>
        <taxon>Dikarya</taxon>
        <taxon>Ascomycota</taxon>
        <taxon>Saccharomycotina</taxon>
        <taxon>Saccharomycetes</taxon>
        <taxon>Saccharomycetales</taxon>
        <taxon>Saccharomycetaceae</taxon>
        <taxon>Henningerozyma</taxon>
    </lineage>
</organism>
<evidence type="ECO:0000313" key="9">
    <source>
        <dbReference type="Proteomes" id="UP000002866"/>
    </source>
</evidence>
<comment type="similarity">
    <text evidence="1 7">Belongs to the KRE28 family.</text>
</comment>
<sequence length="301" mass="35309">MDSTYQNQIQRLTSRIDEAIESSLLKQDKYKTDTIEEIKRSILTLPLSNATEDNNHHVSIETKEFELNELLLQLKEQRISNETIDNFLRETITLPNRNSTTDIHNLKFQNSKLNDAYLNAIQELSKNSNEIANISEEIEKNEAVINEIYLSDMKMIEECENMINQLSEIVNDNTKQMDGDKNQEDTIIEEFFQLQDEINVNEDVLNFDTTDTKVSTAEYFSKLNEFWEKDILPIEYGSKDICISMKGKFMFLKIQKYEVYIELVDVKNVNIKHIKIYELNNEKEIEEANHQDNEAEADQKK</sequence>
<dbReference type="GO" id="GO:0005634">
    <property type="term" value="C:nucleus"/>
    <property type="evidence" value="ECO:0007669"/>
    <property type="project" value="UniProtKB-SubCell"/>
</dbReference>
<comment type="subcellular location">
    <subcellularLocation>
        <location evidence="7">Nucleus</location>
    </subcellularLocation>
    <subcellularLocation>
        <location evidence="7">Chromosome</location>
        <location evidence="7">Centromere</location>
        <location evidence="7">Kinetochore</location>
    </subcellularLocation>
</comment>
<dbReference type="GeneID" id="14493023"/>
<proteinExistence type="inferred from homology"/>
<evidence type="ECO:0000256" key="4">
    <source>
        <dbReference type="ARBA" id="ARBA00023054"/>
    </source>
</evidence>
<dbReference type="Pfam" id="PF17097">
    <property type="entry name" value="Kre28"/>
    <property type="match status" value="1"/>
</dbReference>
<dbReference type="HOGENOM" id="CLU_924950_0_0_1"/>
<dbReference type="FunCoup" id="I2GWN1">
    <property type="interactions" value="29"/>
</dbReference>
<evidence type="ECO:0000256" key="7">
    <source>
        <dbReference type="RuleBase" id="RU362143"/>
    </source>
</evidence>
<dbReference type="InParanoid" id="I2GWN1"/>
<dbReference type="InterPro" id="IPR031361">
    <property type="entry name" value="Kre28"/>
</dbReference>
<evidence type="ECO:0000256" key="2">
    <source>
        <dbReference type="ARBA" id="ARBA00022454"/>
    </source>
</evidence>
<dbReference type="RefSeq" id="XP_004178052.1">
    <property type="nucleotide sequence ID" value="XM_004178004.1"/>
</dbReference>
<gene>
    <name evidence="8" type="primary">TBLA0A07430</name>
    <name evidence="7" type="synonym">KRE28</name>
    <name evidence="8" type="ORF">TBLA_0A07430</name>
</gene>
<dbReference type="GO" id="GO:0000776">
    <property type="term" value="C:kinetochore"/>
    <property type="evidence" value="ECO:0007669"/>
    <property type="project" value="UniProtKB-KW"/>
</dbReference>
<dbReference type="EMBL" id="HE806316">
    <property type="protein sequence ID" value="CCH58533.1"/>
    <property type="molecule type" value="Genomic_DNA"/>
</dbReference>
<evidence type="ECO:0000256" key="1">
    <source>
        <dbReference type="ARBA" id="ARBA00006965"/>
    </source>
</evidence>
<keyword evidence="6 7" id="KW-0137">Centromere</keyword>
<keyword evidence="2 7" id="KW-0158">Chromosome</keyword>
<evidence type="ECO:0000256" key="6">
    <source>
        <dbReference type="ARBA" id="ARBA00023328"/>
    </source>
</evidence>